<feature type="compositionally biased region" description="Basic and acidic residues" evidence="4">
    <location>
        <begin position="19"/>
        <end position="30"/>
    </location>
</feature>
<dbReference type="InterPro" id="IPR052410">
    <property type="entry name" value="DRC5"/>
</dbReference>
<comment type="subcellular location">
    <subcellularLocation>
        <location evidence="1">Cytoplasm</location>
        <location evidence="1">Cytoskeleton</location>
    </subcellularLocation>
</comment>
<dbReference type="PANTHER" id="PTHR24107">
    <property type="entry name" value="YNEIN REGULATORY COMPLEX SUBUNIT 5"/>
    <property type="match status" value="1"/>
</dbReference>
<evidence type="ECO:0000256" key="4">
    <source>
        <dbReference type="SAM" id="MobiDB-lite"/>
    </source>
</evidence>
<keyword evidence="6" id="KW-1185">Reference proteome</keyword>
<evidence type="ECO:0000313" key="5">
    <source>
        <dbReference type="EMBL" id="KAH7938780.1"/>
    </source>
</evidence>
<dbReference type="VEuPathDB" id="VectorBase:RSAN_036670"/>
<reference evidence="5" key="2">
    <citation type="submission" date="2021-09" db="EMBL/GenBank/DDBJ databases">
        <authorList>
            <person name="Jia N."/>
            <person name="Wang J."/>
            <person name="Shi W."/>
            <person name="Du L."/>
            <person name="Sun Y."/>
            <person name="Zhan W."/>
            <person name="Jiang J."/>
            <person name="Wang Q."/>
            <person name="Zhang B."/>
            <person name="Ji P."/>
            <person name="Sakyi L.B."/>
            <person name="Cui X."/>
            <person name="Yuan T."/>
            <person name="Jiang B."/>
            <person name="Yang W."/>
            <person name="Lam T.T.-Y."/>
            <person name="Chang Q."/>
            <person name="Ding S."/>
            <person name="Wang X."/>
            <person name="Zhu J."/>
            <person name="Ruan X."/>
            <person name="Zhao L."/>
            <person name="Wei J."/>
            <person name="Que T."/>
            <person name="Du C."/>
            <person name="Cheng J."/>
            <person name="Dai P."/>
            <person name="Han X."/>
            <person name="Huang E."/>
            <person name="Gao Y."/>
            <person name="Liu J."/>
            <person name="Shao H."/>
            <person name="Ye R."/>
            <person name="Li L."/>
            <person name="Wei W."/>
            <person name="Wang X."/>
            <person name="Wang C."/>
            <person name="Huo Q."/>
            <person name="Li W."/>
            <person name="Guo W."/>
            <person name="Chen H."/>
            <person name="Chen S."/>
            <person name="Zhou L."/>
            <person name="Zhou L."/>
            <person name="Ni X."/>
            <person name="Tian J."/>
            <person name="Zhou Y."/>
            <person name="Sheng Y."/>
            <person name="Liu T."/>
            <person name="Pan Y."/>
            <person name="Xia L."/>
            <person name="Li J."/>
            <person name="Zhao F."/>
            <person name="Cao W."/>
        </authorList>
    </citation>
    <scope>NUCLEOTIDE SEQUENCE</scope>
    <source>
        <strain evidence="5">Rsan-2018</strain>
        <tissue evidence="5">Larvae</tissue>
    </source>
</reference>
<dbReference type="Gene3D" id="3.80.10.10">
    <property type="entry name" value="Ribonuclease Inhibitor"/>
    <property type="match status" value="2"/>
</dbReference>
<feature type="region of interest" description="Disordered" evidence="4">
    <location>
        <begin position="1"/>
        <end position="30"/>
    </location>
</feature>
<sequence length="779" mass="87237">MSDPGAGPSRMEDQPAVDKPGEKAPQEGETRSFKQFVDGLVASAYSLFPTADVVRAIFTAADREFVSEKARDRRVSRCCTHIDDYDGVLECWALGQQKGWTRLFGPRGIELVEVDAGTLRFRTLNVNPEDLLAADDAKFLCLCLWLLEQHRCISSVSISVPVVAPRHGLLFLSMLKLTMYVTKLEIMGDNPFKEMSVGDLPDSSTSREPWMHVLKDLCNLRELGLSSMYICETDALVLIDFLERRKASIVAVVLIDVEFSAATFYSLIGAVHKIQRLEDLRIKTSASIHTRTFENALSLLGKSSTLSRLYVHVDFSIRSLLNCLTLSGALAELTLEPMIRSSEDLESLRLSLERRELPLRLKMSLDLSEMHTAHRSMNALLWIVRRSCVRTLILSGSTINLAQSGALAEALESSKLEELHLDECGIECEAVERFASAIAEFLQHSNFKELNVGAVVGDAKQQRQMFRCITEAGVRSKITLVCTECLIQNYHDWDILPNQTHFAKVSLSIGDSSQVERILLNLMAAADTLESFSIKSNGGLSEMGGNCVAELIRTCTKLKVLRLRCRLTSPAAVLILAALAKCRNVRLLTVEGWVIDGVMGQAFETMLTANRSLFRLEFYWKDFAAYQGFKPFLTQGLRENSCVMVLKMYEGERRDELAECDPEILLSLQRNEMALGWATKLVLRDWMKAEGIALADLLDVCEAPLDLYQRVADFSPRTAENRVRLACMNTRSAYYALRDAFPVPVAHVNVADVQDNLHDLIDAMRQMIVRKLQNADVDE</sequence>
<protein>
    <recommendedName>
        <fullName evidence="7">Ran gtpase-activating protein</fullName>
    </recommendedName>
</protein>
<evidence type="ECO:0000256" key="3">
    <source>
        <dbReference type="ARBA" id="ARBA00023212"/>
    </source>
</evidence>
<dbReference type="PANTHER" id="PTHR24107:SF2">
    <property type="entry name" value="NLR FAMILY CARD DOMAIN CONTAINING 3"/>
    <property type="match status" value="1"/>
</dbReference>
<dbReference type="SUPFAM" id="SSF52047">
    <property type="entry name" value="RNI-like"/>
    <property type="match status" value="1"/>
</dbReference>
<dbReference type="EMBL" id="JABSTV010001254">
    <property type="protein sequence ID" value="KAH7938780.1"/>
    <property type="molecule type" value="Genomic_DNA"/>
</dbReference>
<organism evidence="5 6">
    <name type="scientific">Rhipicephalus sanguineus</name>
    <name type="common">Brown dog tick</name>
    <name type="synonym">Ixodes sanguineus</name>
    <dbReference type="NCBI Taxonomy" id="34632"/>
    <lineage>
        <taxon>Eukaryota</taxon>
        <taxon>Metazoa</taxon>
        <taxon>Ecdysozoa</taxon>
        <taxon>Arthropoda</taxon>
        <taxon>Chelicerata</taxon>
        <taxon>Arachnida</taxon>
        <taxon>Acari</taxon>
        <taxon>Parasitiformes</taxon>
        <taxon>Ixodida</taxon>
        <taxon>Ixodoidea</taxon>
        <taxon>Ixodidae</taxon>
        <taxon>Rhipicephalinae</taxon>
        <taxon>Rhipicephalus</taxon>
        <taxon>Rhipicephalus</taxon>
    </lineage>
</organism>
<evidence type="ECO:0000256" key="2">
    <source>
        <dbReference type="ARBA" id="ARBA00022490"/>
    </source>
</evidence>
<keyword evidence="3" id="KW-0206">Cytoskeleton</keyword>
<keyword evidence="2" id="KW-0963">Cytoplasm</keyword>
<evidence type="ECO:0000256" key="1">
    <source>
        <dbReference type="ARBA" id="ARBA00004245"/>
    </source>
</evidence>
<evidence type="ECO:0000313" key="6">
    <source>
        <dbReference type="Proteomes" id="UP000821837"/>
    </source>
</evidence>
<dbReference type="GO" id="GO:0005856">
    <property type="term" value="C:cytoskeleton"/>
    <property type="evidence" value="ECO:0007669"/>
    <property type="project" value="UniProtKB-SubCell"/>
</dbReference>
<dbReference type="AlphaFoldDB" id="A0A9D4PFT7"/>
<name>A0A9D4PFT7_RHISA</name>
<accession>A0A9D4PFT7</accession>
<comment type="caution">
    <text evidence="5">The sequence shown here is derived from an EMBL/GenBank/DDBJ whole genome shotgun (WGS) entry which is preliminary data.</text>
</comment>
<gene>
    <name evidence="5" type="ORF">HPB52_000315</name>
</gene>
<reference evidence="5" key="1">
    <citation type="journal article" date="2020" name="Cell">
        <title>Large-Scale Comparative Analyses of Tick Genomes Elucidate Their Genetic Diversity and Vector Capacities.</title>
        <authorList>
            <consortium name="Tick Genome and Microbiome Consortium (TIGMIC)"/>
            <person name="Jia N."/>
            <person name="Wang J."/>
            <person name="Shi W."/>
            <person name="Du L."/>
            <person name="Sun Y."/>
            <person name="Zhan W."/>
            <person name="Jiang J.F."/>
            <person name="Wang Q."/>
            <person name="Zhang B."/>
            <person name="Ji P."/>
            <person name="Bell-Sakyi L."/>
            <person name="Cui X.M."/>
            <person name="Yuan T.T."/>
            <person name="Jiang B.G."/>
            <person name="Yang W.F."/>
            <person name="Lam T.T."/>
            <person name="Chang Q.C."/>
            <person name="Ding S.J."/>
            <person name="Wang X.J."/>
            <person name="Zhu J.G."/>
            <person name="Ruan X.D."/>
            <person name="Zhao L."/>
            <person name="Wei J.T."/>
            <person name="Ye R.Z."/>
            <person name="Que T.C."/>
            <person name="Du C.H."/>
            <person name="Zhou Y.H."/>
            <person name="Cheng J.X."/>
            <person name="Dai P.F."/>
            <person name="Guo W.B."/>
            <person name="Han X.H."/>
            <person name="Huang E.J."/>
            <person name="Li L.F."/>
            <person name="Wei W."/>
            <person name="Gao Y.C."/>
            <person name="Liu J.Z."/>
            <person name="Shao H.Z."/>
            <person name="Wang X."/>
            <person name="Wang C.C."/>
            <person name="Yang T.C."/>
            <person name="Huo Q.B."/>
            <person name="Li W."/>
            <person name="Chen H.Y."/>
            <person name="Chen S.E."/>
            <person name="Zhou L.G."/>
            <person name="Ni X.B."/>
            <person name="Tian J.H."/>
            <person name="Sheng Y."/>
            <person name="Liu T."/>
            <person name="Pan Y.S."/>
            <person name="Xia L.Y."/>
            <person name="Li J."/>
            <person name="Zhao F."/>
            <person name="Cao W.C."/>
        </authorList>
    </citation>
    <scope>NUCLEOTIDE SEQUENCE</scope>
    <source>
        <strain evidence="5">Rsan-2018</strain>
    </source>
</reference>
<proteinExistence type="predicted"/>
<evidence type="ECO:0008006" key="7">
    <source>
        <dbReference type="Google" id="ProtNLM"/>
    </source>
</evidence>
<dbReference type="InterPro" id="IPR032675">
    <property type="entry name" value="LRR_dom_sf"/>
</dbReference>
<dbReference type="Proteomes" id="UP000821837">
    <property type="component" value="Chromosome 8"/>
</dbReference>